<proteinExistence type="predicted"/>
<keyword evidence="1" id="KW-1133">Transmembrane helix</keyword>
<keyword evidence="1" id="KW-0472">Membrane</keyword>
<evidence type="ECO:0000313" key="2">
    <source>
        <dbReference type="EMBL" id="KKU05111.1"/>
    </source>
</evidence>
<sequence>MSRQNILAIILVLSLATGGYVWYLYLYPSAEEKSANSEEQIVSPEFLAITALLNKTQIDAAFFKSDIFSELESGPPLPPLPAEINGRVNPFAQF</sequence>
<feature type="transmembrane region" description="Helical" evidence="1">
    <location>
        <begin position="6"/>
        <end position="26"/>
    </location>
</feature>
<dbReference type="Proteomes" id="UP000034696">
    <property type="component" value="Unassembled WGS sequence"/>
</dbReference>
<organism evidence="2 3">
    <name type="scientific">Candidatus Giovannonibacteria bacterium GW2011_GWA2_45_21</name>
    <dbReference type="NCBI Taxonomy" id="1618649"/>
    <lineage>
        <taxon>Bacteria</taxon>
        <taxon>Candidatus Giovannoniibacteriota</taxon>
    </lineage>
</organism>
<dbReference type="AlphaFoldDB" id="A0A0G1MA21"/>
<gene>
    <name evidence="2" type="ORF">UX06_C0003G0015</name>
</gene>
<evidence type="ECO:0000313" key="3">
    <source>
        <dbReference type="Proteomes" id="UP000034696"/>
    </source>
</evidence>
<keyword evidence="1" id="KW-0812">Transmembrane</keyword>
<protein>
    <submittedName>
        <fullName evidence="2">Uncharacterized protein</fullName>
    </submittedName>
</protein>
<accession>A0A0G1MA21</accession>
<dbReference type="EMBL" id="LCKT01000003">
    <property type="protein sequence ID" value="KKU05111.1"/>
    <property type="molecule type" value="Genomic_DNA"/>
</dbReference>
<name>A0A0G1MA21_9BACT</name>
<evidence type="ECO:0000256" key="1">
    <source>
        <dbReference type="SAM" id="Phobius"/>
    </source>
</evidence>
<reference evidence="2 3" key="1">
    <citation type="journal article" date="2015" name="Nature">
        <title>rRNA introns, odd ribosomes, and small enigmatic genomes across a large radiation of phyla.</title>
        <authorList>
            <person name="Brown C.T."/>
            <person name="Hug L.A."/>
            <person name="Thomas B.C."/>
            <person name="Sharon I."/>
            <person name="Castelle C.J."/>
            <person name="Singh A."/>
            <person name="Wilkins M.J."/>
            <person name="Williams K.H."/>
            <person name="Banfield J.F."/>
        </authorList>
    </citation>
    <scope>NUCLEOTIDE SEQUENCE [LARGE SCALE GENOMIC DNA]</scope>
</reference>
<comment type="caution">
    <text evidence="2">The sequence shown here is derived from an EMBL/GenBank/DDBJ whole genome shotgun (WGS) entry which is preliminary data.</text>
</comment>